<dbReference type="InterPro" id="IPR050923">
    <property type="entry name" value="Cell_Proc_Reg/RNA_Proc"/>
</dbReference>
<accession>A0ABX1QK17</accession>
<name>A0ABX1QK17_9PROT</name>
<dbReference type="CDD" id="cd00060">
    <property type="entry name" value="FHA"/>
    <property type="match status" value="1"/>
</dbReference>
<dbReference type="SMART" id="SM00240">
    <property type="entry name" value="FHA"/>
    <property type="match status" value="1"/>
</dbReference>
<dbReference type="SUPFAM" id="SSF49879">
    <property type="entry name" value="SMAD/FHA domain"/>
    <property type="match status" value="1"/>
</dbReference>
<sequence length="219" mass="24788">MNRFAANRDVLSGTGHLRVIHHGSELVRVDLPNREFFIGRKADNDIRIDSLAVSGRHARIRPLGDAILVEDLGSRNGTWVDGQRIQQYRLKPGEVFRIAHYRFLYGASPLERTLPWPFVPQSAPLRRGLVPQLRLESSEGQNNRTLPLVREITRLGKPGHTVIALIDQGWRVLLRHESGQPPRVNGSIPTTSLVPLRDRDRVIIDSLEFVFLYGPPPAR</sequence>
<organism evidence="2 3">
    <name type="scientific">Tepidiphilus baoligensis</name>
    <dbReference type="NCBI Taxonomy" id="2698687"/>
    <lineage>
        <taxon>Bacteria</taxon>
        <taxon>Pseudomonadati</taxon>
        <taxon>Pseudomonadota</taxon>
        <taxon>Hydrogenophilia</taxon>
        <taxon>Hydrogenophilales</taxon>
        <taxon>Hydrogenophilaceae</taxon>
        <taxon>Tepidiphilus</taxon>
    </lineage>
</organism>
<reference evidence="2 3" key="1">
    <citation type="journal article" date="2020" name="Curr. Microbiol.">
        <title>Tepidiphilus baoligensis sp. nov., a Novel Bacterium of the Family Hydrogenophilaceae Isolated from an Oil Reservoir.</title>
        <authorList>
            <person name="Zhang X."/>
            <person name="Wang G."/>
            <person name="Ma X."/>
            <person name="Yu J."/>
            <person name="You J."/>
            <person name="Xue Y."/>
            <person name="Ma Y."/>
        </authorList>
    </citation>
    <scope>NUCLEOTIDE SEQUENCE [LARGE SCALE GENOMIC DNA]</scope>
    <source>
        <strain evidence="2 3">B18-69</strain>
    </source>
</reference>
<evidence type="ECO:0000259" key="1">
    <source>
        <dbReference type="PROSITE" id="PS50006"/>
    </source>
</evidence>
<dbReference type="InterPro" id="IPR008984">
    <property type="entry name" value="SMAD_FHA_dom_sf"/>
</dbReference>
<dbReference type="PROSITE" id="PS50006">
    <property type="entry name" value="FHA_DOMAIN"/>
    <property type="match status" value="1"/>
</dbReference>
<protein>
    <submittedName>
        <fullName evidence="2">FHA domain-containing protein</fullName>
    </submittedName>
</protein>
<evidence type="ECO:0000313" key="2">
    <source>
        <dbReference type="EMBL" id="NMH15769.1"/>
    </source>
</evidence>
<dbReference type="Pfam" id="PF00498">
    <property type="entry name" value="FHA"/>
    <property type="match status" value="1"/>
</dbReference>
<dbReference type="InterPro" id="IPR000253">
    <property type="entry name" value="FHA_dom"/>
</dbReference>
<proteinExistence type="predicted"/>
<dbReference type="Gene3D" id="2.60.200.20">
    <property type="match status" value="1"/>
</dbReference>
<gene>
    <name evidence="2" type="ORF">GV368_01310</name>
</gene>
<feature type="domain" description="FHA" evidence="1">
    <location>
        <begin position="36"/>
        <end position="85"/>
    </location>
</feature>
<keyword evidence="3" id="KW-1185">Reference proteome</keyword>
<dbReference type="PANTHER" id="PTHR23308">
    <property type="entry name" value="NUCLEAR INHIBITOR OF PROTEIN PHOSPHATASE-1"/>
    <property type="match status" value="1"/>
</dbReference>
<dbReference type="RefSeq" id="WP_142804921.1">
    <property type="nucleotide sequence ID" value="NZ_JAAAUB010000001.1"/>
</dbReference>
<comment type="caution">
    <text evidence="2">The sequence shown here is derived from an EMBL/GenBank/DDBJ whole genome shotgun (WGS) entry which is preliminary data.</text>
</comment>
<dbReference type="EMBL" id="JAAAUB010000001">
    <property type="protein sequence ID" value="NMH15769.1"/>
    <property type="molecule type" value="Genomic_DNA"/>
</dbReference>
<dbReference type="Proteomes" id="UP000669605">
    <property type="component" value="Unassembled WGS sequence"/>
</dbReference>
<evidence type="ECO:0000313" key="3">
    <source>
        <dbReference type="Proteomes" id="UP000669605"/>
    </source>
</evidence>